<dbReference type="GO" id="GO:0003676">
    <property type="term" value="F:nucleic acid binding"/>
    <property type="evidence" value="ECO:0007669"/>
    <property type="project" value="InterPro"/>
</dbReference>
<dbReference type="Gene3D" id="3.30.420.10">
    <property type="entry name" value="Ribonuclease H-like superfamily/Ribonuclease H"/>
    <property type="match status" value="1"/>
</dbReference>
<gene>
    <name evidence="2" type="ORF">SO802_019987</name>
</gene>
<accession>A0AAW2CAT4</accession>
<comment type="caution">
    <text evidence="2">The sequence shown here is derived from an EMBL/GenBank/DDBJ whole genome shotgun (WGS) entry which is preliminary data.</text>
</comment>
<reference evidence="2 3" key="1">
    <citation type="submission" date="2024-01" db="EMBL/GenBank/DDBJ databases">
        <title>A telomere-to-telomere, gap-free genome of sweet tea (Lithocarpus litseifolius).</title>
        <authorList>
            <person name="Zhou J."/>
        </authorList>
    </citation>
    <scope>NUCLEOTIDE SEQUENCE [LARGE SCALE GENOMIC DNA]</scope>
    <source>
        <strain evidence="2">Zhou-2022a</strain>
        <tissue evidence="2">Leaf</tissue>
    </source>
</reference>
<dbReference type="Pfam" id="PF13456">
    <property type="entry name" value="RVT_3"/>
    <property type="match status" value="1"/>
</dbReference>
<dbReference type="Proteomes" id="UP001459277">
    <property type="component" value="Unassembled WGS sequence"/>
</dbReference>
<dbReference type="InterPro" id="IPR036397">
    <property type="entry name" value="RNaseH_sf"/>
</dbReference>
<sequence length="171" mass="18248">MVPPRPQTLQQWRPPAPNIYKVNFDAVVFRSSNLAGLGVIVRDSCSAPIGALSMPASLVQSVAELEASACQRAVQFALEIGLSRVVVEGDSAIVIDTLLNGTGKLASYGNILDDIHVQAFAFQCVDFIHVSRVCNSVADALAKKASASLGLQLWLEDLPADIAPLVFHDVH</sequence>
<dbReference type="InterPro" id="IPR002156">
    <property type="entry name" value="RNaseH_domain"/>
</dbReference>
<evidence type="ECO:0000259" key="1">
    <source>
        <dbReference type="Pfam" id="PF13456"/>
    </source>
</evidence>
<dbReference type="PANTHER" id="PTHR47074:SF48">
    <property type="entry name" value="POLYNUCLEOTIDYL TRANSFERASE, RIBONUCLEASE H-LIKE SUPERFAMILY PROTEIN"/>
    <property type="match status" value="1"/>
</dbReference>
<dbReference type="GO" id="GO:0004523">
    <property type="term" value="F:RNA-DNA hybrid ribonuclease activity"/>
    <property type="evidence" value="ECO:0007669"/>
    <property type="project" value="InterPro"/>
</dbReference>
<dbReference type="InterPro" id="IPR044730">
    <property type="entry name" value="RNase_H-like_dom_plant"/>
</dbReference>
<dbReference type="AlphaFoldDB" id="A0AAW2CAT4"/>
<name>A0AAW2CAT4_9ROSI</name>
<dbReference type="SUPFAM" id="SSF53098">
    <property type="entry name" value="Ribonuclease H-like"/>
    <property type="match status" value="1"/>
</dbReference>
<evidence type="ECO:0000313" key="3">
    <source>
        <dbReference type="Proteomes" id="UP001459277"/>
    </source>
</evidence>
<dbReference type="InterPro" id="IPR052929">
    <property type="entry name" value="RNase_H-like_EbsB-rel"/>
</dbReference>
<dbReference type="InterPro" id="IPR012337">
    <property type="entry name" value="RNaseH-like_sf"/>
</dbReference>
<proteinExistence type="predicted"/>
<protein>
    <recommendedName>
        <fullName evidence="1">RNase H type-1 domain-containing protein</fullName>
    </recommendedName>
</protein>
<dbReference type="EMBL" id="JAZDWU010000007">
    <property type="protein sequence ID" value="KAK9995301.1"/>
    <property type="molecule type" value="Genomic_DNA"/>
</dbReference>
<organism evidence="2 3">
    <name type="scientific">Lithocarpus litseifolius</name>
    <dbReference type="NCBI Taxonomy" id="425828"/>
    <lineage>
        <taxon>Eukaryota</taxon>
        <taxon>Viridiplantae</taxon>
        <taxon>Streptophyta</taxon>
        <taxon>Embryophyta</taxon>
        <taxon>Tracheophyta</taxon>
        <taxon>Spermatophyta</taxon>
        <taxon>Magnoliopsida</taxon>
        <taxon>eudicotyledons</taxon>
        <taxon>Gunneridae</taxon>
        <taxon>Pentapetalae</taxon>
        <taxon>rosids</taxon>
        <taxon>fabids</taxon>
        <taxon>Fagales</taxon>
        <taxon>Fagaceae</taxon>
        <taxon>Lithocarpus</taxon>
    </lineage>
</organism>
<keyword evidence="3" id="KW-1185">Reference proteome</keyword>
<dbReference type="PANTHER" id="PTHR47074">
    <property type="entry name" value="BNAC02G40300D PROTEIN"/>
    <property type="match status" value="1"/>
</dbReference>
<feature type="domain" description="RNase H type-1" evidence="1">
    <location>
        <begin position="23"/>
        <end position="145"/>
    </location>
</feature>
<evidence type="ECO:0000313" key="2">
    <source>
        <dbReference type="EMBL" id="KAK9995301.1"/>
    </source>
</evidence>
<dbReference type="CDD" id="cd06222">
    <property type="entry name" value="RNase_H_like"/>
    <property type="match status" value="1"/>
</dbReference>